<organism evidence="2 3">
    <name type="scientific">Coemansia thaxteri</name>
    <dbReference type="NCBI Taxonomy" id="2663907"/>
    <lineage>
        <taxon>Eukaryota</taxon>
        <taxon>Fungi</taxon>
        <taxon>Fungi incertae sedis</taxon>
        <taxon>Zoopagomycota</taxon>
        <taxon>Kickxellomycotina</taxon>
        <taxon>Kickxellomycetes</taxon>
        <taxon>Kickxellales</taxon>
        <taxon>Kickxellaceae</taxon>
        <taxon>Coemansia</taxon>
    </lineage>
</organism>
<feature type="region of interest" description="Disordered" evidence="1">
    <location>
        <begin position="78"/>
        <end position="100"/>
    </location>
</feature>
<name>A0A9W8BAH3_9FUNG</name>
<evidence type="ECO:0000313" key="2">
    <source>
        <dbReference type="EMBL" id="KAJ2000237.1"/>
    </source>
</evidence>
<evidence type="ECO:0000256" key="1">
    <source>
        <dbReference type="SAM" id="MobiDB-lite"/>
    </source>
</evidence>
<accession>A0A9W8BAH3</accession>
<dbReference type="EMBL" id="JANBQF010000562">
    <property type="protein sequence ID" value="KAJ2000237.1"/>
    <property type="molecule type" value="Genomic_DNA"/>
</dbReference>
<protein>
    <submittedName>
        <fullName evidence="2">Uncharacterized protein</fullName>
    </submittedName>
</protein>
<dbReference type="OrthoDB" id="5524774at2759"/>
<dbReference type="Proteomes" id="UP001150907">
    <property type="component" value="Unassembled WGS sequence"/>
</dbReference>
<comment type="caution">
    <text evidence="2">The sequence shown here is derived from an EMBL/GenBank/DDBJ whole genome shotgun (WGS) entry which is preliminary data.</text>
</comment>
<keyword evidence="3" id="KW-1185">Reference proteome</keyword>
<sequence>MLSNGISSRLQRLQGAQEGTCRDGLQQHGHVPARNGLAADLIRKFNQLSSGDCSLAAASIGQSGAGLACHTQSKEARQAVQRDLFGSRGGGGDSANRSCASIASDGSTAVDCEQAEDDERRAAAENPRIEALADAGAPQTSASPFLSDSELDRALFEIQKLSREMDISLADDELL</sequence>
<reference evidence="2" key="1">
    <citation type="submission" date="2022-07" db="EMBL/GenBank/DDBJ databases">
        <title>Phylogenomic reconstructions and comparative analyses of Kickxellomycotina fungi.</title>
        <authorList>
            <person name="Reynolds N.K."/>
            <person name="Stajich J.E."/>
            <person name="Barry K."/>
            <person name="Grigoriev I.V."/>
            <person name="Crous P."/>
            <person name="Smith M.E."/>
        </authorList>
    </citation>
    <scope>NUCLEOTIDE SEQUENCE</scope>
    <source>
        <strain evidence="2">IMI 214461</strain>
    </source>
</reference>
<evidence type="ECO:0000313" key="3">
    <source>
        <dbReference type="Proteomes" id="UP001150907"/>
    </source>
</evidence>
<gene>
    <name evidence="2" type="ORF">H4R26_004711</name>
</gene>
<dbReference type="AlphaFoldDB" id="A0A9W8BAH3"/>
<proteinExistence type="predicted"/>